<proteinExistence type="predicted"/>
<feature type="region of interest" description="Disordered" evidence="1">
    <location>
        <begin position="22"/>
        <end position="42"/>
    </location>
</feature>
<dbReference type="RefSeq" id="WP_264742571.1">
    <property type="nucleotide sequence ID" value="NZ_JAPDHV010000002.1"/>
</dbReference>
<sequence length="42" mass="4714">MKEDYAIIAQSHRLCAAGAAGKGNNLKYHRPCEKDPTGKRKW</sequence>
<feature type="compositionally biased region" description="Basic and acidic residues" evidence="1">
    <location>
        <begin position="30"/>
        <end position="42"/>
    </location>
</feature>
<gene>
    <name evidence="2" type="ORF">OH806_04985</name>
</gene>
<dbReference type="Proteomes" id="UP001163719">
    <property type="component" value="Unassembled WGS sequence"/>
</dbReference>
<protein>
    <submittedName>
        <fullName evidence="2">Uncharacterized protein</fullName>
    </submittedName>
</protein>
<dbReference type="EMBL" id="JAPDHV010000002">
    <property type="protein sequence ID" value="MCW3160621.1"/>
    <property type="molecule type" value="Genomic_DNA"/>
</dbReference>
<accession>A0ABT3HLH2</accession>
<evidence type="ECO:0000256" key="1">
    <source>
        <dbReference type="SAM" id="MobiDB-lite"/>
    </source>
</evidence>
<keyword evidence="3" id="KW-1185">Reference proteome</keyword>
<organism evidence="2 3">
    <name type="scientific">Chryseobacterium oryctis</name>
    <dbReference type="NCBI Taxonomy" id="2952618"/>
    <lineage>
        <taxon>Bacteria</taxon>
        <taxon>Pseudomonadati</taxon>
        <taxon>Bacteroidota</taxon>
        <taxon>Flavobacteriia</taxon>
        <taxon>Flavobacteriales</taxon>
        <taxon>Weeksellaceae</taxon>
        <taxon>Chryseobacterium group</taxon>
        <taxon>Chryseobacterium</taxon>
    </lineage>
</organism>
<name>A0ABT3HLH2_9FLAO</name>
<evidence type="ECO:0000313" key="2">
    <source>
        <dbReference type="EMBL" id="MCW3160621.1"/>
    </source>
</evidence>
<reference evidence="2" key="1">
    <citation type="submission" date="2022-10" db="EMBL/GenBank/DDBJ databases">
        <title>Chryseobacterium babae sp. nov. isolated from the gut of the beetle Oryctes rhinoceros, and Chryseobacterium kimseyorum sp. nov., isolated from a stick insect rearing cage.</title>
        <authorList>
            <person name="Shelomi M."/>
            <person name="Han C.-J."/>
            <person name="Chen W.-M."/>
            <person name="Chen H.-K."/>
            <person name="Liaw S.-J."/>
            <person name="Muhle E."/>
            <person name="Clermont D."/>
        </authorList>
    </citation>
    <scope>NUCLEOTIDE SEQUENCE</scope>
    <source>
        <strain evidence="2">WLa1L2M3</strain>
    </source>
</reference>
<evidence type="ECO:0000313" key="3">
    <source>
        <dbReference type="Proteomes" id="UP001163719"/>
    </source>
</evidence>
<comment type="caution">
    <text evidence="2">The sequence shown here is derived from an EMBL/GenBank/DDBJ whole genome shotgun (WGS) entry which is preliminary data.</text>
</comment>